<dbReference type="InterPro" id="IPR000587">
    <property type="entry name" value="Creatinase_N"/>
</dbReference>
<evidence type="ECO:0000256" key="3">
    <source>
        <dbReference type="ARBA" id="ARBA00023211"/>
    </source>
</evidence>
<dbReference type="Pfam" id="PF01321">
    <property type="entry name" value="Creatinase_N"/>
    <property type="match status" value="1"/>
</dbReference>
<dbReference type="InterPro" id="IPR000994">
    <property type="entry name" value="Pept_M24"/>
</dbReference>
<reference evidence="6 7" key="1">
    <citation type="submission" date="2020-08" db="EMBL/GenBank/DDBJ databases">
        <title>Genomic Encyclopedia of Type Strains, Phase IV (KMG-IV): sequencing the most valuable type-strain genomes for metagenomic binning, comparative biology and taxonomic classification.</title>
        <authorList>
            <person name="Goeker M."/>
        </authorList>
    </citation>
    <scope>NUCLEOTIDE SEQUENCE [LARGE SCALE GENOMIC DNA]</scope>
    <source>
        <strain evidence="6 7">DSM 16325</strain>
    </source>
</reference>
<comment type="similarity">
    <text evidence="2">Belongs to the peptidase M24B family.</text>
</comment>
<evidence type="ECO:0000259" key="5">
    <source>
        <dbReference type="Pfam" id="PF01321"/>
    </source>
</evidence>
<dbReference type="SUPFAM" id="SSF53092">
    <property type="entry name" value="Creatinase/prolidase N-terminal domain"/>
    <property type="match status" value="1"/>
</dbReference>
<dbReference type="SUPFAM" id="SSF55920">
    <property type="entry name" value="Creatinase/aminopeptidase"/>
    <property type="match status" value="1"/>
</dbReference>
<evidence type="ECO:0000256" key="1">
    <source>
        <dbReference type="ARBA" id="ARBA00001936"/>
    </source>
</evidence>
<proteinExistence type="inferred from homology"/>
<keyword evidence="7" id="KW-1185">Reference proteome</keyword>
<keyword evidence="6" id="KW-0645">Protease</keyword>
<comment type="cofactor">
    <cofactor evidence="1">
        <name>Mn(2+)</name>
        <dbReference type="ChEBI" id="CHEBI:29035"/>
    </cofactor>
</comment>
<dbReference type="GO" id="GO:0004177">
    <property type="term" value="F:aminopeptidase activity"/>
    <property type="evidence" value="ECO:0007669"/>
    <property type="project" value="UniProtKB-KW"/>
</dbReference>
<gene>
    <name evidence="6" type="ORF">HNQ34_001593</name>
</gene>
<evidence type="ECO:0000259" key="4">
    <source>
        <dbReference type="Pfam" id="PF00557"/>
    </source>
</evidence>
<evidence type="ECO:0000313" key="7">
    <source>
        <dbReference type="Proteomes" id="UP000520011"/>
    </source>
</evidence>
<comment type="caution">
    <text evidence="6">The sequence shown here is derived from an EMBL/GenBank/DDBJ whole genome shotgun (WGS) entry which is preliminary data.</text>
</comment>
<keyword evidence="6" id="KW-0378">Hydrolase</keyword>
<dbReference type="Proteomes" id="UP000520011">
    <property type="component" value="Unassembled WGS sequence"/>
</dbReference>
<dbReference type="AlphaFoldDB" id="A0A7W8IRB1"/>
<dbReference type="Pfam" id="PF00557">
    <property type="entry name" value="Peptidase_M24"/>
    <property type="match status" value="1"/>
</dbReference>
<dbReference type="PANTHER" id="PTHR46112">
    <property type="entry name" value="AMINOPEPTIDASE"/>
    <property type="match status" value="1"/>
</dbReference>
<name>A0A7W8IRB1_9BACL</name>
<evidence type="ECO:0000256" key="2">
    <source>
        <dbReference type="ARBA" id="ARBA00008766"/>
    </source>
</evidence>
<dbReference type="InterPro" id="IPR029149">
    <property type="entry name" value="Creatin/AminoP/Spt16_N"/>
</dbReference>
<dbReference type="PANTHER" id="PTHR46112:SF10">
    <property type="entry name" value="DIPEPTIDASE YKVY-RELATED"/>
    <property type="match status" value="1"/>
</dbReference>
<accession>A0A7W8IRB1</accession>
<feature type="domain" description="Creatinase N-terminal" evidence="5">
    <location>
        <begin position="4"/>
        <end position="138"/>
    </location>
</feature>
<sequence>MHQRLQAFSQWLQQQHISFALITSTPNVFYLSGFYSDPHERLLALLVFPNEEPILVCPQMEVPQAKRSGWGYSIIGYSDIDNPWEFIYEHIAKRQIPVETIAVEKSHLSLERYEQLYTYFPTRAVLNAEEKLRQLRMVKDEKEIAILRQAAALADFGVEVGVQTIAEGKTELDIIATIEHELKKKGVREMSFATMVLTGQKTADPHGVPGLATIQQGDFVLFDLGVVLDGYCSDITRTVVVGKPTDEQK</sequence>
<dbReference type="Gene3D" id="3.40.350.10">
    <property type="entry name" value="Creatinase/prolidase N-terminal domain"/>
    <property type="match status" value="1"/>
</dbReference>
<dbReference type="Gene3D" id="3.90.230.10">
    <property type="entry name" value="Creatinase/methionine aminopeptidase superfamily"/>
    <property type="match status" value="1"/>
</dbReference>
<dbReference type="InterPro" id="IPR050659">
    <property type="entry name" value="Peptidase_M24B"/>
</dbReference>
<protein>
    <submittedName>
        <fullName evidence="6">Xaa-Pro aminopeptidase</fullName>
    </submittedName>
</protein>
<dbReference type="InterPro" id="IPR036005">
    <property type="entry name" value="Creatinase/aminopeptidase-like"/>
</dbReference>
<evidence type="ECO:0000313" key="6">
    <source>
        <dbReference type="EMBL" id="MBB5324496.1"/>
    </source>
</evidence>
<keyword evidence="6" id="KW-0031">Aminopeptidase</keyword>
<keyword evidence="3" id="KW-0464">Manganese</keyword>
<feature type="domain" description="Peptidase M24" evidence="4">
    <location>
        <begin position="146"/>
        <end position="249"/>
    </location>
</feature>
<organism evidence="6 7">
    <name type="scientific">Anoxybacteroides tepidamans</name>
    <dbReference type="NCBI Taxonomy" id="265948"/>
    <lineage>
        <taxon>Bacteria</taxon>
        <taxon>Bacillati</taxon>
        <taxon>Bacillota</taxon>
        <taxon>Bacilli</taxon>
        <taxon>Bacillales</taxon>
        <taxon>Anoxybacillaceae</taxon>
        <taxon>Anoxybacteroides</taxon>
    </lineage>
</organism>
<dbReference type="EMBL" id="JACHEP010000006">
    <property type="protein sequence ID" value="MBB5324496.1"/>
    <property type="molecule type" value="Genomic_DNA"/>
</dbReference>